<dbReference type="EMBL" id="JAKXMK010000001">
    <property type="protein sequence ID" value="MCH6164167.1"/>
    <property type="molecule type" value="Genomic_DNA"/>
</dbReference>
<gene>
    <name evidence="9" type="ORF">MMF94_00620</name>
</gene>
<dbReference type="Gene3D" id="3.40.720.10">
    <property type="entry name" value="Alkaline Phosphatase, subunit A"/>
    <property type="match status" value="2"/>
</dbReference>
<dbReference type="NCBIfam" id="TIGR03396">
    <property type="entry name" value="PC_PLC"/>
    <property type="match status" value="1"/>
</dbReference>
<dbReference type="PANTHER" id="PTHR31956">
    <property type="entry name" value="NON-SPECIFIC PHOSPHOLIPASE C4-RELATED"/>
    <property type="match status" value="1"/>
</dbReference>
<evidence type="ECO:0000256" key="3">
    <source>
        <dbReference type="ARBA" id="ARBA00012018"/>
    </source>
</evidence>
<evidence type="ECO:0000256" key="2">
    <source>
        <dbReference type="ARBA" id="ARBA00009717"/>
    </source>
</evidence>
<dbReference type="Pfam" id="PF04185">
    <property type="entry name" value="Phosphoesterase"/>
    <property type="match status" value="1"/>
</dbReference>
<feature type="domain" description="Bacterial phospholipase C C-terminal" evidence="8">
    <location>
        <begin position="589"/>
        <end position="670"/>
    </location>
</feature>
<protein>
    <recommendedName>
        <fullName evidence="3">phospholipase C</fullName>
        <ecNumber evidence="3">3.1.4.3</ecNumber>
    </recommendedName>
</protein>
<keyword evidence="6" id="KW-0843">Virulence</keyword>
<comment type="subcellular location">
    <subcellularLocation>
        <location evidence="1">Secreted</location>
        <location evidence="1">Cell wall</location>
    </subcellularLocation>
</comment>
<accession>A0ABS9T6K9</accession>
<dbReference type="Pfam" id="PF05506">
    <property type="entry name" value="PLipase_C_C"/>
    <property type="match status" value="2"/>
</dbReference>
<keyword evidence="4" id="KW-0964">Secreted</keyword>
<sequence length="686" mass="74858">MTALSRRRFVQLAGGTAVASMFSNSIARAAAIEPQHGTESIRDIEHIVILMQENRSFDHYYGSMRGVRGFGDPHPVTLPDGRSVWQQPHNSDDVLPFRPAVKDLGLQFIEDLDHSWNGTHAAWHEGKYDEWVPSKGTTTMAYLTRDDIPFHYALADAFTICDAYYCSMMAPTDPNRYHLWTGYVGNDGKGGGPVVTNDELGYGWTTYPERLEAAGISWKVYQDIGDGLTDEGKWGNIDDAYRGTYGDNSLLFFNQYRNAVPGQPLYEKARTGTNAKNGDGFFDVLSADIAAGAFPQVSWIVAPEAYSEHPNWPPNYGAWYIAQLLDALTHDSDLWSKTALLIPFDENDGFFDHMVPPYPPSSAAQGKSTVDVSDELLGSALPGQVPGPYGLGPRVPMLVVSPWSRGGRVCSEVFDHTSVLRFIEQRFGVREPNITAWRRTVCGDLTSAFDFSRADAGVPALPATNTYYPPDKIRHKDYVPTLPDNPALPKQETGRRPALPLPYDLAADGCLTSGHLNLAFSNHGAAGACFYVTSSTDTNGPWTYTVSAGKQLSGDWTIAAADRGAYDFTVHGPNGFLRRLAGHTSNAGPEVSARHRSAGAEVQLVLTNSGARAVRLTVNDVKQTDQSAVYHIARGGRVVHTVRTAGSDGWYDLSVVSDGDGTFLRRLAGHVETGRTTMSDPAIGAR</sequence>
<evidence type="ECO:0000256" key="1">
    <source>
        <dbReference type="ARBA" id="ARBA00004191"/>
    </source>
</evidence>
<evidence type="ECO:0000313" key="10">
    <source>
        <dbReference type="Proteomes" id="UP001299970"/>
    </source>
</evidence>
<comment type="catalytic activity">
    <reaction evidence="7">
        <text>a 1,2-diacyl-sn-glycero-3-phosphocholine + H2O = phosphocholine + a 1,2-diacyl-sn-glycerol + H(+)</text>
        <dbReference type="Rhea" id="RHEA:10604"/>
        <dbReference type="ChEBI" id="CHEBI:15377"/>
        <dbReference type="ChEBI" id="CHEBI:15378"/>
        <dbReference type="ChEBI" id="CHEBI:17815"/>
        <dbReference type="ChEBI" id="CHEBI:57643"/>
        <dbReference type="ChEBI" id="CHEBI:295975"/>
        <dbReference type="EC" id="3.1.4.3"/>
    </reaction>
    <physiologicalReaction direction="left-to-right" evidence="7">
        <dbReference type="Rhea" id="RHEA:10605"/>
    </physiologicalReaction>
</comment>
<comment type="caution">
    <text evidence="9">The sequence shown here is derived from an EMBL/GenBank/DDBJ whole genome shotgun (WGS) entry which is preliminary data.</text>
</comment>
<keyword evidence="10" id="KW-1185">Reference proteome</keyword>
<evidence type="ECO:0000256" key="6">
    <source>
        <dbReference type="ARBA" id="ARBA00023026"/>
    </source>
</evidence>
<dbReference type="EC" id="3.1.4.3" evidence="3"/>
<keyword evidence="4" id="KW-0134">Cell wall</keyword>
<dbReference type="InterPro" id="IPR007312">
    <property type="entry name" value="Phosphoesterase"/>
</dbReference>
<evidence type="ECO:0000259" key="8">
    <source>
        <dbReference type="Pfam" id="PF05506"/>
    </source>
</evidence>
<evidence type="ECO:0000256" key="7">
    <source>
        <dbReference type="ARBA" id="ARBA00048421"/>
    </source>
</evidence>
<dbReference type="InterPro" id="IPR017850">
    <property type="entry name" value="Alkaline_phosphatase_core_sf"/>
</dbReference>
<dbReference type="InterPro" id="IPR017767">
    <property type="entry name" value="PC-PLC"/>
</dbReference>
<evidence type="ECO:0000256" key="5">
    <source>
        <dbReference type="ARBA" id="ARBA00022801"/>
    </source>
</evidence>
<proteinExistence type="inferred from homology"/>
<dbReference type="InterPro" id="IPR008475">
    <property type="entry name" value="PLipase_C_C"/>
</dbReference>
<feature type="domain" description="Bacterial phospholipase C C-terminal" evidence="8">
    <location>
        <begin position="497"/>
        <end position="583"/>
    </location>
</feature>
<evidence type="ECO:0000256" key="4">
    <source>
        <dbReference type="ARBA" id="ARBA00022512"/>
    </source>
</evidence>
<dbReference type="InterPro" id="IPR006311">
    <property type="entry name" value="TAT_signal"/>
</dbReference>
<reference evidence="9 10" key="1">
    <citation type="submission" date="2022-03" db="EMBL/GenBank/DDBJ databases">
        <title>Pseudonocardia alaer sp. nov., a novel actinomycete isolated from reed forest soil.</title>
        <authorList>
            <person name="Wang L."/>
        </authorList>
    </citation>
    <scope>NUCLEOTIDE SEQUENCE [LARGE SCALE GENOMIC DNA]</scope>
    <source>
        <strain evidence="9 10">Y-16303</strain>
    </source>
</reference>
<dbReference type="RefSeq" id="WP_241034200.1">
    <property type="nucleotide sequence ID" value="NZ_BAAAJF010000034.1"/>
</dbReference>
<name>A0ABS9T6K9_9PSEU</name>
<dbReference type="PROSITE" id="PS51318">
    <property type="entry name" value="TAT"/>
    <property type="match status" value="1"/>
</dbReference>
<dbReference type="Proteomes" id="UP001299970">
    <property type="component" value="Unassembled WGS sequence"/>
</dbReference>
<dbReference type="PANTHER" id="PTHR31956:SF1">
    <property type="entry name" value="NON-SPECIFIC PHOSPHOLIPASE C1"/>
    <property type="match status" value="1"/>
</dbReference>
<organism evidence="9 10">
    <name type="scientific">Pseudonocardia alaniniphila</name>
    <dbReference type="NCBI Taxonomy" id="75291"/>
    <lineage>
        <taxon>Bacteria</taxon>
        <taxon>Bacillati</taxon>
        <taxon>Actinomycetota</taxon>
        <taxon>Actinomycetes</taxon>
        <taxon>Pseudonocardiales</taxon>
        <taxon>Pseudonocardiaceae</taxon>
        <taxon>Pseudonocardia</taxon>
    </lineage>
</organism>
<comment type="similarity">
    <text evidence="2">Belongs to the bacterial phospholipase C family.</text>
</comment>
<dbReference type="CDD" id="cd16014">
    <property type="entry name" value="PLC"/>
    <property type="match status" value="1"/>
</dbReference>
<keyword evidence="5" id="KW-0378">Hydrolase</keyword>
<evidence type="ECO:0000313" key="9">
    <source>
        <dbReference type="EMBL" id="MCH6164167.1"/>
    </source>
</evidence>